<dbReference type="InterPro" id="IPR000772">
    <property type="entry name" value="Ricin_B_lectin"/>
</dbReference>
<comment type="similarity">
    <text evidence="6">Belongs to the glycosyltransferase 2 family. GalNAc-T subfamily.</text>
</comment>
<protein>
    <recommendedName>
        <fullName evidence="6">Polypeptide N-acetylgalactosaminyltransferase</fullName>
        <ecNumber evidence="6">2.4.1.-</ecNumber>
    </recommendedName>
    <alternativeName>
        <fullName evidence="6">Protein-UDP acetylgalactosaminyltransferase</fullName>
    </alternativeName>
</protein>
<dbReference type="Pfam" id="PF00652">
    <property type="entry name" value="Ricin_B_lectin"/>
    <property type="match status" value="1"/>
</dbReference>
<keyword evidence="6" id="KW-0464">Manganese</keyword>
<dbReference type="STRING" id="400727.A0A2T7NEF4"/>
<comment type="pathway">
    <text evidence="6">Protein modification; protein glycosylation.</text>
</comment>
<dbReference type="AlphaFoldDB" id="A0A2T7NEF4"/>
<dbReference type="OrthoDB" id="6119243at2759"/>
<dbReference type="Pfam" id="PF02709">
    <property type="entry name" value="Glyco_transf_7C"/>
    <property type="match status" value="1"/>
</dbReference>
<evidence type="ECO:0000313" key="8">
    <source>
        <dbReference type="EMBL" id="PVD19541.1"/>
    </source>
</evidence>
<dbReference type="GO" id="GO:0004653">
    <property type="term" value="F:polypeptide N-acetylgalactosaminyltransferase activity"/>
    <property type="evidence" value="ECO:0007669"/>
    <property type="project" value="TreeGrafter"/>
</dbReference>
<keyword evidence="5 6" id="KW-1015">Disulfide bond</keyword>
<feature type="domain" description="Ricin B lectin" evidence="7">
    <location>
        <begin position="413"/>
        <end position="532"/>
    </location>
</feature>
<evidence type="ECO:0000256" key="3">
    <source>
        <dbReference type="ARBA" id="ARBA00022734"/>
    </source>
</evidence>
<keyword evidence="2 6" id="KW-0808">Transferase</keyword>
<dbReference type="SUPFAM" id="SSF53448">
    <property type="entry name" value="Nucleotide-diphospho-sugar transferases"/>
    <property type="match status" value="1"/>
</dbReference>
<keyword evidence="6" id="KW-0328">Glycosyltransferase</keyword>
<organism evidence="8 9">
    <name type="scientific">Pomacea canaliculata</name>
    <name type="common">Golden apple snail</name>
    <dbReference type="NCBI Taxonomy" id="400727"/>
    <lineage>
        <taxon>Eukaryota</taxon>
        <taxon>Metazoa</taxon>
        <taxon>Spiralia</taxon>
        <taxon>Lophotrochozoa</taxon>
        <taxon>Mollusca</taxon>
        <taxon>Gastropoda</taxon>
        <taxon>Caenogastropoda</taxon>
        <taxon>Architaenioglossa</taxon>
        <taxon>Ampullarioidea</taxon>
        <taxon>Ampullariidae</taxon>
        <taxon>Pomacea</taxon>
    </lineage>
</organism>
<evidence type="ECO:0000256" key="1">
    <source>
        <dbReference type="ARBA" id="ARBA00004323"/>
    </source>
</evidence>
<dbReference type="InterPro" id="IPR029044">
    <property type="entry name" value="Nucleotide-diphossugar_trans"/>
</dbReference>
<dbReference type="Gene3D" id="3.90.550.10">
    <property type="entry name" value="Spore Coat Polysaccharide Biosynthesis Protein SpsA, Chain A"/>
    <property type="match status" value="1"/>
</dbReference>
<evidence type="ECO:0000256" key="2">
    <source>
        <dbReference type="ARBA" id="ARBA00022679"/>
    </source>
</evidence>
<dbReference type="InterPro" id="IPR035992">
    <property type="entry name" value="Ricin_B-like_lectins"/>
</dbReference>
<dbReference type="EMBL" id="PZQS01000013">
    <property type="protein sequence ID" value="PVD19541.1"/>
    <property type="molecule type" value="Genomic_DNA"/>
</dbReference>
<comment type="cofactor">
    <cofactor evidence="6">
        <name>Mn(2+)</name>
        <dbReference type="ChEBI" id="CHEBI:29035"/>
    </cofactor>
</comment>
<dbReference type="PANTHER" id="PTHR11675:SF43">
    <property type="entry name" value="POLYPEPTIDE N-ACETYLGALACTOSAMINYLTRANSFERASE 1"/>
    <property type="match status" value="1"/>
</dbReference>
<dbReference type="GO" id="GO:0000139">
    <property type="term" value="C:Golgi membrane"/>
    <property type="evidence" value="ECO:0007669"/>
    <property type="project" value="UniProtKB-SubCell"/>
</dbReference>
<comment type="caution">
    <text evidence="8">The sequence shown here is derived from an EMBL/GenBank/DDBJ whole genome shotgun (WGS) entry which is preliminary data.</text>
</comment>
<evidence type="ECO:0000256" key="6">
    <source>
        <dbReference type="RuleBase" id="RU361242"/>
    </source>
</evidence>
<evidence type="ECO:0000256" key="5">
    <source>
        <dbReference type="ARBA" id="ARBA00023157"/>
    </source>
</evidence>
<sequence length="542" mass="61025">MSRRVCEEERTQPSTCIFLDKSVEYAGNPLIDDYGRNSSAPGEMGSPVVLPEEMKANVSEALRMFRVNVLASDVIPLNRKVPDSRVPGCRGKQFARDLPTASVVITVHDEWPSVLQRTLYSVINRSPRHLLMEIILVDDNSTLKGLQQDLDDRIAADFPDGLVHVVRMRQRAGLVRARMAGVRAAKGDVIVILDSHSEVNVEWLEPLLTQIKADQTSVALSLLDYIHAETFAYRSHKLSQVRYGFDWRLVFYETFFRPFSNDASVKPGVVTVGTAFAVDRKYFLKLGGYDEGMDVWGGENLELSWRVWMCGGSMVHVPCSKVGHIARPQPYSFPAGRQHTEMHNYKRAVEVWMNDNHKIFVYSYFPQMKTLDAGNLTERKELKQKLGCSSDFDWFLERVWPELTVFDKNASVWGAVANIALGLCLDTHNNVYYAEKPFFAEPCHGQLNSQGFSLTKDGVLKSGLHCVVVRNDNSGARALLANCFSAPVDKWAYPKVNEHLCHQRSGLCLDLCDKVPCIKNCTADVSQKWTFIQPTSGLQRVG</sequence>
<dbReference type="SMART" id="SM00458">
    <property type="entry name" value="RICIN"/>
    <property type="match status" value="1"/>
</dbReference>
<proteinExistence type="inferred from homology"/>
<accession>A0A2T7NEF4</accession>
<evidence type="ECO:0000256" key="4">
    <source>
        <dbReference type="ARBA" id="ARBA00023034"/>
    </source>
</evidence>
<dbReference type="PROSITE" id="PS50231">
    <property type="entry name" value="RICIN_B_LECTIN"/>
    <property type="match status" value="1"/>
</dbReference>
<dbReference type="EC" id="2.4.1.-" evidence="6"/>
<dbReference type="SUPFAM" id="SSF50370">
    <property type="entry name" value="Ricin B-like lectins"/>
    <property type="match status" value="1"/>
</dbReference>
<gene>
    <name evidence="8" type="ORF">C0Q70_20030</name>
</gene>
<keyword evidence="4 6" id="KW-0333">Golgi apparatus</keyword>
<comment type="subcellular location">
    <subcellularLocation>
        <location evidence="1 6">Golgi apparatus membrane</location>
        <topology evidence="1 6">Single-pass type II membrane protein</topology>
    </subcellularLocation>
</comment>
<dbReference type="GO" id="GO:0006493">
    <property type="term" value="P:protein O-linked glycosylation"/>
    <property type="evidence" value="ECO:0007669"/>
    <property type="project" value="TreeGrafter"/>
</dbReference>
<dbReference type="InterPro" id="IPR027791">
    <property type="entry name" value="Galactosyl_T_C"/>
</dbReference>
<evidence type="ECO:0000313" key="9">
    <source>
        <dbReference type="Proteomes" id="UP000245119"/>
    </source>
</evidence>
<dbReference type="InterPro" id="IPR001173">
    <property type="entry name" value="Glyco_trans_2-like"/>
</dbReference>
<reference evidence="8 9" key="1">
    <citation type="submission" date="2018-04" db="EMBL/GenBank/DDBJ databases">
        <title>The genome of golden apple snail Pomacea canaliculata provides insight into stress tolerance and invasive adaptation.</title>
        <authorList>
            <person name="Liu C."/>
            <person name="Liu B."/>
            <person name="Ren Y."/>
            <person name="Zhang Y."/>
            <person name="Wang H."/>
            <person name="Li S."/>
            <person name="Jiang F."/>
            <person name="Yin L."/>
            <person name="Zhang G."/>
            <person name="Qian W."/>
            <person name="Fan W."/>
        </authorList>
    </citation>
    <scope>NUCLEOTIDE SEQUENCE [LARGE SCALE GENOMIC DNA]</scope>
    <source>
        <strain evidence="8">SZHN2017</strain>
        <tissue evidence="8">Muscle</tissue>
    </source>
</reference>
<dbReference type="PANTHER" id="PTHR11675">
    <property type="entry name" value="N-ACETYLGALACTOSAMINYLTRANSFERASE"/>
    <property type="match status" value="1"/>
</dbReference>
<keyword evidence="9" id="KW-1185">Reference proteome</keyword>
<dbReference type="UniPathway" id="UPA00378"/>
<name>A0A2T7NEF4_POMCA</name>
<evidence type="ECO:0000259" key="7">
    <source>
        <dbReference type="SMART" id="SM00458"/>
    </source>
</evidence>
<dbReference type="GO" id="GO:0030246">
    <property type="term" value="F:carbohydrate binding"/>
    <property type="evidence" value="ECO:0007669"/>
    <property type="project" value="UniProtKB-KW"/>
</dbReference>
<dbReference type="Proteomes" id="UP000245119">
    <property type="component" value="Linkage Group LG13"/>
</dbReference>
<keyword evidence="3 6" id="KW-0430">Lectin</keyword>
<dbReference type="Pfam" id="PF00535">
    <property type="entry name" value="Glycos_transf_2"/>
    <property type="match status" value="1"/>
</dbReference>
<dbReference type="Gene3D" id="2.80.10.50">
    <property type="match status" value="1"/>
</dbReference>